<dbReference type="PANTHER" id="PTHR38011">
    <property type="entry name" value="DIHYDROFOLATE REDUCTASE FAMILY PROTEIN (AFU_ORTHOLOGUE AFUA_8G06820)"/>
    <property type="match status" value="1"/>
</dbReference>
<dbReference type="EMBL" id="LN847006">
    <property type="protein sequence ID" value="CRI40773.1"/>
    <property type="molecule type" value="Genomic_DNA"/>
</dbReference>
<feature type="binding site" evidence="14">
    <location>
        <position position="230"/>
    </location>
    <ligand>
        <name>NADP(+)</name>
        <dbReference type="ChEBI" id="CHEBI:58349"/>
    </ligand>
</feature>
<evidence type="ECO:0000313" key="26">
    <source>
        <dbReference type="EMBL" id="CRI73544.1"/>
    </source>
</evidence>
<evidence type="ECO:0000256" key="7">
    <source>
        <dbReference type="ARBA" id="ARBA00022723"/>
    </source>
</evidence>
<sequence>MEDFSEQQLFFMRRAIEIGEKGRITAPPNPWVGCVVVQENRIIGEGFHAYAGGPHAEELAIQNASMPISGSDVYVSLEPCSHFGSCPPCANLLIKHKVSRVFVALVDPDPKVAGQGIAMLRQAGIQVYVGIGESEAQASLQPYLYQRTHNFPWTILKSAASVDGQVADSQGKSQWITCPEARHDVGKLRAESQAILVGSRTVLSDDPWLTARQPQGMLYPKQPLRVVLDSRGSVPPTSKVFDKTSPTLYVTTERCPENYIKVLDSLDVPVLLTESTPSGVDLHKVYEYLAQKKILQVLVEGGTTLHTSLLKERFVNSLVLYSGPMILGDQKRPLVGVLGNLLESASPLTLKSSQILGNSLKVVWEISPQVFEPIRN</sequence>
<evidence type="ECO:0000313" key="21">
    <source>
        <dbReference type="EMBL" id="CRI46369.1"/>
    </source>
</evidence>
<organism evidence="20">
    <name type="scientific">Chlamydia pneumoniae</name>
    <name type="common">Chlamydophila pneumoniae</name>
    <dbReference type="NCBI Taxonomy" id="83558"/>
    <lineage>
        <taxon>Bacteria</taxon>
        <taxon>Pseudomonadati</taxon>
        <taxon>Chlamydiota</taxon>
        <taxon>Chlamydiia</taxon>
        <taxon>Chlamydiales</taxon>
        <taxon>Chlamydiaceae</taxon>
        <taxon>Chlamydia/Chlamydophila group</taxon>
        <taxon>Chlamydia</taxon>
    </lineage>
</organism>
<dbReference type="InterPro" id="IPR016193">
    <property type="entry name" value="Cytidine_deaminase-like"/>
</dbReference>
<dbReference type="EC" id="3.5.4.26" evidence="12"/>
<dbReference type="SMR" id="A0A0F7WT53"/>
<keyword evidence="9 12" id="KW-0521">NADP</keyword>
<comment type="catalytic activity">
    <reaction evidence="12">
        <text>5-amino-6-(5-phospho-D-ribitylamino)uracil + NADP(+) = 5-amino-6-(5-phospho-D-ribosylamino)uracil + NADPH + H(+)</text>
        <dbReference type="Rhea" id="RHEA:17845"/>
        <dbReference type="ChEBI" id="CHEBI:15378"/>
        <dbReference type="ChEBI" id="CHEBI:57783"/>
        <dbReference type="ChEBI" id="CHEBI:58349"/>
        <dbReference type="ChEBI" id="CHEBI:58421"/>
        <dbReference type="ChEBI" id="CHEBI:58453"/>
        <dbReference type="EC" id="1.1.1.193"/>
    </reaction>
</comment>
<dbReference type="GO" id="GO:0008835">
    <property type="term" value="F:diaminohydroxyphosphoribosylaminopyrimidine deaminase activity"/>
    <property type="evidence" value="ECO:0007669"/>
    <property type="project" value="UniProtKB-EC"/>
</dbReference>
<dbReference type="GO" id="GO:0009231">
    <property type="term" value="P:riboflavin biosynthetic process"/>
    <property type="evidence" value="ECO:0007669"/>
    <property type="project" value="UniProtKB-UniPathway"/>
</dbReference>
<feature type="binding site" evidence="14">
    <location>
        <position position="173"/>
    </location>
    <ligand>
        <name>substrate</name>
    </ligand>
</feature>
<dbReference type="EC" id="1.1.1.193" evidence="12"/>
<comment type="cofactor">
    <cofactor evidence="12 15">
        <name>Zn(2+)</name>
        <dbReference type="ChEBI" id="CHEBI:29105"/>
    </cofactor>
    <text evidence="12 15">Binds 1 zinc ion.</text>
</comment>
<feature type="domain" description="CMP/dCMP-type deaminase" evidence="16">
    <location>
        <begin position="6"/>
        <end position="128"/>
    </location>
</feature>
<keyword evidence="10 12" id="KW-0560">Oxidoreductase</keyword>
<evidence type="ECO:0000256" key="14">
    <source>
        <dbReference type="PIRSR" id="PIRSR006769-2"/>
    </source>
</evidence>
<dbReference type="InterPro" id="IPR050765">
    <property type="entry name" value="Riboflavin_Biosynth_HTPR"/>
</dbReference>
<dbReference type="EMBL" id="LN847240">
    <property type="protein sequence ID" value="CRI50921.1"/>
    <property type="molecule type" value="Genomic_DNA"/>
</dbReference>
<gene>
    <name evidence="20" type="primary">ribD</name>
    <name evidence="17" type="ORF">BN1224_CV15_C_03430</name>
    <name evidence="19" type="ORF">BN1224_GiD_A_09020</name>
    <name evidence="20" type="ORF">BN1224_H12_EX_00200</name>
    <name evidence="21" type="ORF">BN1224_MUL2216_F_04240</name>
    <name evidence="22" type="ORF">BN1224_Panola_L_00200</name>
    <name evidence="23" type="ORF">BN1224_PB1_B_08900</name>
    <name evidence="24" type="ORF">BN1224_UZG1_B_01990</name>
    <name evidence="25" type="ORF">BN1224_Wien2_H_01180</name>
    <name evidence="26" type="ORF">BN1224_YK41_BX_00620</name>
    <name evidence="18" type="ORF">CWL029c_F_00200</name>
</gene>
<comment type="pathway">
    <text evidence="2 12">Cofactor biosynthesis; riboflavin biosynthesis; 5-amino-6-(D-ribitylamino)uracil from GTP: step 2/4.</text>
</comment>
<dbReference type="InterPro" id="IPR016192">
    <property type="entry name" value="APOBEC/CMP_deaminase_Zn-bd"/>
</dbReference>
<evidence type="ECO:0000313" key="18">
    <source>
        <dbReference type="EMBL" id="CRI40773.1"/>
    </source>
</evidence>
<evidence type="ECO:0000313" key="22">
    <source>
        <dbReference type="EMBL" id="CRI47516.1"/>
    </source>
</evidence>
<feature type="binding site" evidence="14">
    <location>
        <begin position="302"/>
        <end position="308"/>
    </location>
    <ligand>
        <name>NADP(+)</name>
        <dbReference type="ChEBI" id="CHEBI:58349"/>
    </ligand>
</feature>
<dbReference type="EMBL" id="LN847227">
    <property type="protein sequence ID" value="CRI46369.1"/>
    <property type="molecule type" value="Genomic_DNA"/>
</dbReference>
<evidence type="ECO:0000256" key="9">
    <source>
        <dbReference type="ARBA" id="ARBA00022857"/>
    </source>
</evidence>
<dbReference type="EMBL" id="LN849049">
    <property type="protein sequence ID" value="CRI73544.1"/>
    <property type="molecule type" value="Genomic_DNA"/>
</dbReference>
<dbReference type="PATRIC" id="fig|83558.13.peg.917"/>
<dbReference type="UniPathway" id="UPA00275">
    <property type="reaction ID" value="UER00401"/>
</dbReference>
<dbReference type="InterPro" id="IPR024072">
    <property type="entry name" value="DHFR-like_dom_sf"/>
</dbReference>
<evidence type="ECO:0000256" key="5">
    <source>
        <dbReference type="ARBA" id="ARBA00007417"/>
    </source>
</evidence>
<feature type="binding site" evidence="14">
    <location>
        <position position="159"/>
    </location>
    <ligand>
        <name>NADP(+)</name>
        <dbReference type="ChEBI" id="CHEBI:58349"/>
    </ligand>
</feature>
<evidence type="ECO:0000256" key="11">
    <source>
        <dbReference type="ARBA" id="ARBA00023268"/>
    </source>
</evidence>
<evidence type="ECO:0000256" key="13">
    <source>
        <dbReference type="PIRSR" id="PIRSR006769-1"/>
    </source>
</evidence>
<dbReference type="CDD" id="cd01284">
    <property type="entry name" value="Riboflavin_deaminase-reductase"/>
    <property type="match status" value="1"/>
</dbReference>
<evidence type="ECO:0000313" key="23">
    <source>
        <dbReference type="EMBL" id="CRI50921.1"/>
    </source>
</evidence>
<dbReference type="GO" id="GO:0050661">
    <property type="term" value="F:NADP binding"/>
    <property type="evidence" value="ECO:0007669"/>
    <property type="project" value="InterPro"/>
</dbReference>
<dbReference type="EMBL" id="LN847202">
    <property type="protein sequence ID" value="CRI44113.1"/>
    <property type="molecule type" value="Genomic_DNA"/>
</dbReference>
<dbReference type="InterPro" id="IPR002734">
    <property type="entry name" value="RibDG_C"/>
</dbReference>
<evidence type="ECO:0000256" key="2">
    <source>
        <dbReference type="ARBA" id="ARBA00004882"/>
    </source>
</evidence>
<evidence type="ECO:0000256" key="15">
    <source>
        <dbReference type="PIRSR" id="PIRSR006769-3"/>
    </source>
</evidence>
<dbReference type="OrthoDB" id="9800865at2"/>
<dbReference type="Pfam" id="PF01872">
    <property type="entry name" value="RibD_C"/>
    <property type="match status" value="1"/>
</dbReference>
<dbReference type="GO" id="GO:0008270">
    <property type="term" value="F:zinc ion binding"/>
    <property type="evidence" value="ECO:0007669"/>
    <property type="project" value="InterPro"/>
</dbReference>
<feature type="active site" description="Proton donor" evidence="13">
    <location>
        <position position="57"/>
    </location>
</feature>
<feature type="binding site" evidence="14">
    <location>
        <position position="209"/>
    </location>
    <ligand>
        <name>substrate</name>
    </ligand>
</feature>
<dbReference type="NCBIfam" id="TIGR00326">
    <property type="entry name" value="eubact_ribD"/>
    <property type="match status" value="1"/>
</dbReference>
<keyword evidence="12 20" id="KW-0378">Hydrolase</keyword>
<evidence type="ECO:0000256" key="6">
    <source>
        <dbReference type="ARBA" id="ARBA00022619"/>
    </source>
</evidence>
<evidence type="ECO:0000313" key="19">
    <source>
        <dbReference type="EMBL" id="CRI41901.1"/>
    </source>
</evidence>
<keyword evidence="8 12" id="KW-0862">Zinc</keyword>
<dbReference type="GeneID" id="45050924"/>
<dbReference type="EMBL" id="LN847008">
    <property type="protein sequence ID" value="CRI41901.1"/>
    <property type="molecule type" value="Genomic_DNA"/>
</dbReference>
<proteinExistence type="inferred from homology"/>
<feature type="binding site" evidence="14">
    <location>
        <position position="175"/>
    </location>
    <ligand>
        <name>NADP(+)</name>
        <dbReference type="ChEBI" id="CHEBI:58349"/>
    </ligand>
</feature>
<feature type="binding site" evidence="14">
    <location>
        <position position="201"/>
    </location>
    <ligand>
        <name>NADP(+)</name>
        <dbReference type="ChEBI" id="CHEBI:58349"/>
    </ligand>
</feature>
<evidence type="ECO:0000259" key="16">
    <source>
        <dbReference type="PROSITE" id="PS51747"/>
    </source>
</evidence>
<dbReference type="InterPro" id="IPR004794">
    <property type="entry name" value="Eubact_RibD"/>
</dbReference>
<feature type="binding site" evidence="14">
    <location>
        <position position="189"/>
    </location>
    <ligand>
        <name>substrate</name>
    </ligand>
</feature>
<dbReference type="InterPro" id="IPR011549">
    <property type="entry name" value="RibD_C"/>
</dbReference>
<name>A0A0F7WT53_CHLPN</name>
<reference evidence="20" key="1">
    <citation type="submission" date="2015-05" db="EMBL/GenBank/DDBJ databases">
        <authorList>
            <person name="Rattei Thomas"/>
        </authorList>
    </citation>
    <scope>NUCLEOTIDE SEQUENCE</scope>
    <source>
        <strain evidence="17">CV15</strain>
        <strain evidence="18">CWL029c</strain>
        <strain evidence="19">GiD</strain>
        <strain evidence="20">H12</strain>
        <strain evidence="21">MUL2216</strain>
        <strain evidence="22">Panola</strain>
        <strain evidence="23">PB1</strain>
        <strain evidence="24">UZG1</strain>
        <strain evidence="25">Wien2</strain>
        <strain evidence="26">YK41</strain>
    </source>
</reference>
<dbReference type="SUPFAM" id="SSF53597">
    <property type="entry name" value="Dihydrofolate reductase-like"/>
    <property type="match status" value="1"/>
</dbReference>
<comment type="function">
    <text evidence="1 12">Converts 2,5-diamino-6-(ribosylamino)-4(3h)-pyrimidinone 5'-phosphate into 5-amino-6-(ribosylamino)-2,4(1h,3h)-pyrimidinedione 5'-phosphate.</text>
</comment>
<dbReference type="AlphaFoldDB" id="A0A0F7WT53"/>
<evidence type="ECO:0000256" key="10">
    <source>
        <dbReference type="ARBA" id="ARBA00023002"/>
    </source>
</evidence>
<feature type="binding site" evidence="15">
    <location>
        <position position="80"/>
    </location>
    <ligand>
        <name>Zn(2+)</name>
        <dbReference type="ChEBI" id="CHEBI:29105"/>
        <note>catalytic</note>
    </ligand>
</feature>
<keyword evidence="11" id="KW-0511">Multifunctional enzyme</keyword>
<dbReference type="EMBL" id="LN847255">
    <property type="protein sequence ID" value="CRI53895.1"/>
    <property type="molecule type" value="Genomic_DNA"/>
</dbReference>
<evidence type="ECO:0000256" key="4">
    <source>
        <dbReference type="ARBA" id="ARBA00005259"/>
    </source>
</evidence>
<comment type="similarity">
    <text evidence="4 12">In the N-terminal section; belongs to the cytidine and deoxycytidylate deaminase family.</text>
</comment>
<evidence type="ECO:0000256" key="1">
    <source>
        <dbReference type="ARBA" id="ARBA00002151"/>
    </source>
</evidence>
<feature type="binding site" evidence="14">
    <location>
        <position position="212"/>
    </location>
    <ligand>
        <name>substrate</name>
    </ligand>
</feature>
<evidence type="ECO:0000313" key="24">
    <source>
        <dbReference type="EMBL" id="CRI52050.1"/>
    </source>
</evidence>
<dbReference type="PROSITE" id="PS51747">
    <property type="entry name" value="CYT_DCMP_DEAMINASES_2"/>
    <property type="match status" value="1"/>
</dbReference>
<dbReference type="Gene3D" id="3.40.140.10">
    <property type="entry name" value="Cytidine Deaminase, domain 2"/>
    <property type="match status" value="1"/>
</dbReference>
<keyword evidence="7 12" id="KW-0479">Metal-binding</keyword>
<comment type="catalytic activity">
    <reaction evidence="12">
        <text>2,5-diamino-6-hydroxy-4-(5-phosphoribosylamino)-pyrimidine + H2O + H(+) = 5-amino-6-(5-phospho-D-ribosylamino)uracil + NH4(+)</text>
        <dbReference type="Rhea" id="RHEA:21868"/>
        <dbReference type="ChEBI" id="CHEBI:15377"/>
        <dbReference type="ChEBI" id="CHEBI:15378"/>
        <dbReference type="ChEBI" id="CHEBI:28938"/>
        <dbReference type="ChEBI" id="CHEBI:58453"/>
        <dbReference type="ChEBI" id="CHEBI:58614"/>
        <dbReference type="EC" id="3.5.4.26"/>
    </reaction>
</comment>
<dbReference type="PIRSF" id="PIRSF006769">
    <property type="entry name" value="RibD"/>
    <property type="match status" value="1"/>
</dbReference>
<protein>
    <recommendedName>
        <fullName evidence="12">Riboflavin biosynthesis protein RibD</fullName>
    </recommendedName>
    <domain>
        <recommendedName>
            <fullName evidence="12">Diaminohydroxyphosphoribosylaminopyrimidine deaminase</fullName>
            <shortName evidence="12">DRAP deaminase</shortName>
            <ecNumber evidence="12">3.5.4.26</ecNumber>
        </recommendedName>
        <alternativeName>
            <fullName evidence="12">Riboflavin-specific deaminase</fullName>
        </alternativeName>
    </domain>
    <domain>
        <recommendedName>
            <fullName evidence="12">5-amino-6-(5-phosphoribosylamino)uracil reductase</fullName>
            <ecNumber evidence="12">1.1.1.193</ecNumber>
        </recommendedName>
        <alternativeName>
            <fullName evidence="12">HTP reductase</fullName>
        </alternativeName>
    </domain>
</protein>
<feature type="binding site" evidence="15">
    <location>
        <position position="55"/>
    </location>
    <ligand>
        <name>Zn(2+)</name>
        <dbReference type="ChEBI" id="CHEBI:29105"/>
        <note>catalytic</note>
    </ligand>
</feature>
<dbReference type="EMBL" id="LN846999">
    <property type="protein sequence ID" value="CRI38510.1"/>
    <property type="molecule type" value="Genomic_DNA"/>
</dbReference>
<evidence type="ECO:0000256" key="3">
    <source>
        <dbReference type="ARBA" id="ARBA00004910"/>
    </source>
</evidence>
<feature type="binding site" evidence="14">
    <location>
        <position position="205"/>
    </location>
    <ligand>
        <name>NADP(+)</name>
        <dbReference type="ChEBI" id="CHEBI:58349"/>
    </ligand>
</feature>
<dbReference type="NCBIfam" id="TIGR00227">
    <property type="entry name" value="ribD_Cterm"/>
    <property type="match status" value="1"/>
</dbReference>
<dbReference type="Pfam" id="PF00383">
    <property type="entry name" value="dCMP_cyt_deam_1"/>
    <property type="match status" value="1"/>
</dbReference>
<dbReference type="PANTHER" id="PTHR38011:SF7">
    <property type="entry name" value="2,5-DIAMINO-6-RIBOSYLAMINO-4(3H)-PYRIMIDINONE 5'-PHOSPHATE REDUCTASE"/>
    <property type="match status" value="1"/>
</dbReference>
<dbReference type="GO" id="GO:0008703">
    <property type="term" value="F:5-amino-6-(5-phosphoribosylamino)uracil reductase activity"/>
    <property type="evidence" value="ECO:0007669"/>
    <property type="project" value="UniProtKB-EC"/>
</dbReference>
<evidence type="ECO:0000313" key="25">
    <source>
        <dbReference type="EMBL" id="CRI53895.1"/>
    </source>
</evidence>
<dbReference type="EMBL" id="LN847237">
    <property type="protein sequence ID" value="CRI47516.1"/>
    <property type="molecule type" value="Genomic_DNA"/>
</dbReference>
<dbReference type="EMBL" id="LN847246">
    <property type="protein sequence ID" value="CRI52050.1"/>
    <property type="molecule type" value="Genomic_DNA"/>
</dbReference>
<accession>A0A0F7WT53</accession>
<evidence type="ECO:0000256" key="12">
    <source>
        <dbReference type="PIRNR" id="PIRNR006769"/>
    </source>
</evidence>
<keyword evidence="6 12" id="KW-0686">Riboflavin biosynthesis</keyword>
<dbReference type="SUPFAM" id="SSF53927">
    <property type="entry name" value="Cytidine deaminase-like"/>
    <property type="match status" value="1"/>
</dbReference>
<feature type="binding site" evidence="14">
    <location>
        <position position="300"/>
    </location>
    <ligand>
        <name>substrate</name>
    </ligand>
</feature>
<comment type="similarity">
    <text evidence="5 12">In the C-terminal section; belongs to the HTP reductase family.</text>
</comment>
<dbReference type="Gene3D" id="3.40.430.10">
    <property type="entry name" value="Dihydrofolate Reductase, subunit A"/>
    <property type="match status" value="1"/>
</dbReference>
<dbReference type="PROSITE" id="PS00903">
    <property type="entry name" value="CYT_DCMP_DEAMINASES_1"/>
    <property type="match status" value="1"/>
</dbReference>
<dbReference type="InterPro" id="IPR002125">
    <property type="entry name" value="CMP_dCMP_dom"/>
</dbReference>
<dbReference type="RefSeq" id="WP_010883506.1">
    <property type="nucleotide sequence ID" value="NZ_CP172581.1"/>
</dbReference>
<comment type="pathway">
    <text evidence="3 12">Cofactor biosynthesis; riboflavin biosynthesis; 5-amino-6-(D-ribitylamino)uracil from GTP: step 3/4.</text>
</comment>
<evidence type="ECO:0000256" key="8">
    <source>
        <dbReference type="ARBA" id="ARBA00022833"/>
    </source>
</evidence>
<feature type="binding site" evidence="15">
    <location>
        <position position="89"/>
    </location>
    <ligand>
        <name>Zn(2+)</name>
        <dbReference type="ChEBI" id="CHEBI:29105"/>
        <note>catalytic</note>
    </ligand>
</feature>
<evidence type="ECO:0000313" key="20">
    <source>
        <dbReference type="EMBL" id="CRI44113.1"/>
    </source>
</evidence>
<evidence type="ECO:0000313" key="17">
    <source>
        <dbReference type="EMBL" id="CRI38510.1"/>
    </source>
</evidence>